<gene>
    <name evidence="1" type="ORF">SMAX5B_021071</name>
</gene>
<sequence>MTSRSNITTSYGIMEHRARVGTRQRIKTPRDGRHHSNTDIDIGRPDFINLVFADNHIHIYCRTVPDSGICSGLTRGAVMMKRSNVEENRNCRD</sequence>
<dbReference type="AlphaFoldDB" id="A0A2U9CR19"/>
<dbReference type="Proteomes" id="UP000246464">
    <property type="component" value="Chromosome 19"/>
</dbReference>
<organism evidence="1 2">
    <name type="scientific">Scophthalmus maximus</name>
    <name type="common">Turbot</name>
    <name type="synonym">Psetta maxima</name>
    <dbReference type="NCBI Taxonomy" id="52904"/>
    <lineage>
        <taxon>Eukaryota</taxon>
        <taxon>Metazoa</taxon>
        <taxon>Chordata</taxon>
        <taxon>Craniata</taxon>
        <taxon>Vertebrata</taxon>
        <taxon>Euteleostomi</taxon>
        <taxon>Actinopterygii</taxon>
        <taxon>Neopterygii</taxon>
        <taxon>Teleostei</taxon>
        <taxon>Neoteleostei</taxon>
        <taxon>Acanthomorphata</taxon>
        <taxon>Carangaria</taxon>
        <taxon>Pleuronectiformes</taxon>
        <taxon>Pleuronectoidei</taxon>
        <taxon>Scophthalmidae</taxon>
        <taxon>Scophthalmus</taxon>
    </lineage>
</organism>
<evidence type="ECO:0000313" key="2">
    <source>
        <dbReference type="Proteomes" id="UP000246464"/>
    </source>
</evidence>
<keyword evidence="2" id="KW-1185">Reference proteome</keyword>
<accession>A0A2U9CR19</accession>
<proteinExistence type="predicted"/>
<name>A0A2U9CR19_SCOMX</name>
<evidence type="ECO:0000313" key="1">
    <source>
        <dbReference type="EMBL" id="AWP19045.1"/>
    </source>
</evidence>
<reference evidence="1 2" key="1">
    <citation type="submission" date="2017-12" db="EMBL/GenBank/DDBJ databases">
        <title>Integrating genomic resources of turbot (Scophthalmus maximus) in depth evaluation of genetic and physical mapping variation across individuals.</title>
        <authorList>
            <person name="Martinez P."/>
        </authorList>
    </citation>
    <scope>NUCLEOTIDE SEQUENCE [LARGE SCALE GENOMIC DNA]</scope>
</reference>
<dbReference type="EMBL" id="CP026261">
    <property type="protein sequence ID" value="AWP19045.1"/>
    <property type="molecule type" value="Genomic_DNA"/>
</dbReference>
<protein>
    <submittedName>
        <fullName evidence="1">Uncharacterized protein</fullName>
    </submittedName>
</protein>